<organism evidence="2 3">
    <name type="scientific">Streptomyces prasinosporus</name>
    <dbReference type="NCBI Taxonomy" id="68256"/>
    <lineage>
        <taxon>Bacteria</taxon>
        <taxon>Bacillati</taxon>
        <taxon>Actinomycetota</taxon>
        <taxon>Actinomycetes</taxon>
        <taxon>Kitasatosporales</taxon>
        <taxon>Streptomycetaceae</taxon>
        <taxon>Streptomyces</taxon>
        <taxon>Streptomyces albogriseolus group</taxon>
    </lineage>
</organism>
<comment type="caution">
    <text evidence="2">The sequence shown here is derived from an EMBL/GenBank/DDBJ whole genome shotgun (WGS) entry which is preliminary data.</text>
</comment>
<dbReference type="EMBL" id="BAAAXF010000018">
    <property type="protein sequence ID" value="GAA3494636.1"/>
    <property type="molecule type" value="Genomic_DNA"/>
</dbReference>
<gene>
    <name evidence="2" type="ORF">GCM10019016_017360</name>
</gene>
<protein>
    <submittedName>
        <fullName evidence="2">Uncharacterized protein</fullName>
    </submittedName>
</protein>
<sequence>MPRWAPGLRAVRRTAEAAAAVGTGDGGAAGTPGAARPAEDADEAALAHDGVLLAAGTTP</sequence>
<feature type="region of interest" description="Disordered" evidence="1">
    <location>
        <begin position="19"/>
        <end position="43"/>
    </location>
</feature>
<evidence type="ECO:0000313" key="3">
    <source>
        <dbReference type="Proteomes" id="UP001501455"/>
    </source>
</evidence>
<keyword evidence="3" id="KW-1185">Reference proteome</keyword>
<proteinExistence type="predicted"/>
<reference evidence="3" key="1">
    <citation type="journal article" date="2019" name="Int. J. Syst. Evol. Microbiol.">
        <title>The Global Catalogue of Microorganisms (GCM) 10K type strain sequencing project: providing services to taxonomists for standard genome sequencing and annotation.</title>
        <authorList>
            <consortium name="The Broad Institute Genomics Platform"/>
            <consortium name="The Broad Institute Genome Sequencing Center for Infectious Disease"/>
            <person name="Wu L."/>
            <person name="Ma J."/>
        </authorList>
    </citation>
    <scope>NUCLEOTIDE SEQUENCE [LARGE SCALE GENOMIC DNA]</scope>
    <source>
        <strain evidence="3">JCM 4816</strain>
    </source>
</reference>
<evidence type="ECO:0000313" key="2">
    <source>
        <dbReference type="EMBL" id="GAA3494636.1"/>
    </source>
</evidence>
<name>A0ABP6TJU4_9ACTN</name>
<dbReference type="Proteomes" id="UP001501455">
    <property type="component" value="Unassembled WGS sequence"/>
</dbReference>
<evidence type="ECO:0000256" key="1">
    <source>
        <dbReference type="SAM" id="MobiDB-lite"/>
    </source>
</evidence>
<accession>A0ABP6TJU4</accession>